<sequence>MPALSAGARHFFSAPVPRVGQTGQSSSGARRHLTRSGARRPTPTSSPASSASAERLDGNGDGGFLGGGWGSGSQNRGGGGRGGGNAGRSSVGAVDGGGGGGGGHSSGCGAGSGLLQALMCPAVAVTAMSTLSNCAAAWILGVHFKRGMTGGAGASKHGSHVEEAASSKHGKGKSIGKTASKHGTSIGKAAANDFGLHVEEAASKHGKSIEKAASKHGAQVKAGLCWAACIGGGAYAITHLLVELLARRGGKGDGAAGVRAVP</sequence>
<dbReference type="EMBL" id="JAEHOC010000033">
    <property type="protein sequence ID" value="KAG2428730.1"/>
    <property type="molecule type" value="Genomic_DNA"/>
</dbReference>
<protein>
    <submittedName>
        <fullName evidence="2">Uncharacterized protein</fullName>
    </submittedName>
</protein>
<reference evidence="2" key="1">
    <citation type="journal article" date="2020" name="bioRxiv">
        <title>Comparative genomics of Chlamydomonas.</title>
        <authorList>
            <person name="Craig R.J."/>
            <person name="Hasan A.R."/>
            <person name="Ness R.W."/>
            <person name="Keightley P.D."/>
        </authorList>
    </citation>
    <scope>NUCLEOTIDE SEQUENCE</scope>
    <source>
        <strain evidence="2">SAG 7.73</strain>
    </source>
</reference>
<comment type="caution">
    <text evidence="2">The sequence shown here is derived from an EMBL/GenBank/DDBJ whole genome shotgun (WGS) entry which is preliminary data.</text>
</comment>
<feature type="region of interest" description="Disordered" evidence="1">
    <location>
        <begin position="1"/>
        <end position="104"/>
    </location>
</feature>
<feature type="compositionally biased region" description="Low complexity" evidence="1">
    <location>
        <begin position="39"/>
        <end position="53"/>
    </location>
</feature>
<organism evidence="2 3">
    <name type="scientific">Chlamydomonas incerta</name>
    <dbReference type="NCBI Taxonomy" id="51695"/>
    <lineage>
        <taxon>Eukaryota</taxon>
        <taxon>Viridiplantae</taxon>
        <taxon>Chlorophyta</taxon>
        <taxon>core chlorophytes</taxon>
        <taxon>Chlorophyceae</taxon>
        <taxon>CS clade</taxon>
        <taxon>Chlamydomonadales</taxon>
        <taxon>Chlamydomonadaceae</taxon>
        <taxon>Chlamydomonas</taxon>
    </lineage>
</organism>
<dbReference type="Proteomes" id="UP000650467">
    <property type="component" value="Unassembled WGS sequence"/>
</dbReference>
<keyword evidence="3" id="KW-1185">Reference proteome</keyword>
<feature type="region of interest" description="Disordered" evidence="1">
    <location>
        <begin position="151"/>
        <end position="181"/>
    </location>
</feature>
<feature type="compositionally biased region" description="Basic residues" evidence="1">
    <location>
        <begin position="29"/>
        <end position="38"/>
    </location>
</feature>
<evidence type="ECO:0000256" key="1">
    <source>
        <dbReference type="SAM" id="MobiDB-lite"/>
    </source>
</evidence>
<evidence type="ECO:0000313" key="2">
    <source>
        <dbReference type="EMBL" id="KAG2428730.1"/>
    </source>
</evidence>
<evidence type="ECO:0000313" key="3">
    <source>
        <dbReference type="Proteomes" id="UP000650467"/>
    </source>
</evidence>
<gene>
    <name evidence="2" type="ORF">HXX76_011433</name>
</gene>
<proteinExistence type="predicted"/>
<feature type="compositionally biased region" description="Gly residues" evidence="1">
    <location>
        <begin position="59"/>
        <end position="86"/>
    </location>
</feature>
<accession>A0A835SXQ0</accession>
<feature type="compositionally biased region" description="Gly residues" evidence="1">
    <location>
        <begin position="94"/>
        <end position="104"/>
    </location>
</feature>
<name>A0A835SXQ0_CHLIN</name>
<dbReference type="AlphaFoldDB" id="A0A835SXQ0"/>